<evidence type="ECO:0000259" key="4">
    <source>
        <dbReference type="PROSITE" id="PS51462"/>
    </source>
</evidence>
<dbReference type="InterPro" id="IPR015797">
    <property type="entry name" value="NUDIX_hydrolase-like_dom_sf"/>
</dbReference>
<dbReference type="Pfam" id="PF12535">
    <property type="entry name" value="Nudix_N"/>
    <property type="match status" value="1"/>
</dbReference>
<comment type="caution">
    <text evidence="5">The sequence shown here is derived from an EMBL/GenBank/DDBJ whole genome shotgun (WGS) entry which is preliminary data.</text>
</comment>
<evidence type="ECO:0000256" key="2">
    <source>
        <dbReference type="ARBA" id="ARBA00022801"/>
    </source>
</evidence>
<proteinExistence type="predicted"/>
<dbReference type="InterPro" id="IPR020476">
    <property type="entry name" value="Nudix_hydrolase"/>
</dbReference>
<dbReference type="PANTHER" id="PTHR43046">
    <property type="entry name" value="GDP-MANNOSE MANNOSYL HYDROLASE"/>
    <property type="match status" value="1"/>
</dbReference>
<dbReference type="InterPro" id="IPR000086">
    <property type="entry name" value="NUDIX_hydrolase_dom"/>
</dbReference>
<dbReference type="InterPro" id="IPR059176">
    <property type="entry name" value="UDP-X_N"/>
</dbReference>
<dbReference type="OrthoDB" id="9814308at2"/>
<dbReference type="EMBL" id="RJKN01000005">
    <property type="protein sequence ID" value="ROP42742.1"/>
    <property type="molecule type" value="Genomic_DNA"/>
</dbReference>
<dbReference type="PROSITE" id="PS51462">
    <property type="entry name" value="NUDIX"/>
    <property type="match status" value="1"/>
</dbReference>
<dbReference type="Gene3D" id="3.90.79.10">
    <property type="entry name" value="Nucleoside Triphosphate Pyrophosphohydrolase"/>
    <property type="match status" value="1"/>
</dbReference>
<dbReference type="PRINTS" id="PR00502">
    <property type="entry name" value="NUDIXFAMILY"/>
</dbReference>
<evidence type="ECO:0000313" key="6">
    <source>
        <dbReference type="Proteomes" id="UP000276232"/>
    </source>
</evidence>
<dbReference type="Pfam" id="PF00293">
    <property type="entry name" value="NUDIX"/>
    <property type="match status" value="1"/>
</dbReference>
<evidence type="ECO:0000313" key="5">
    <source>
        <dbReference type="EMBL" id="ROP42742.1"/>
    </source>
</evidence>
<keyword evidence="2" id="KW-0378">Hydrolase</keyword>
<accession>A0A3N1HK84</accession>
<dbReference type="SUPFAM" id="SSF55811">
    <property type="entry name" value="Nudix"/>
    <property type="match status" value="1"/>
</dbReference>
<dbReference type="GO" id="GO:0016787">
    <property type="term" value="F:hydrolase activity"/>
    <property type="evidence" value="ECO:0007669"/>
    <property type="project" value="UniProtKB-KW"/>
</dbReference>
<dbReference type="RefSeq" id="WP_123380139.1">
    <property type="nucleotide sequence ID" value="NZ_RJKN01000005.1"/>
</dbReference>
<protein>
    <submittedName>
        <fullName evidence="5">ADP-ribose pyrophosphatase YjhB (NUDIX family)</fullName>
    </submittedName>
</protein>
<evidence type="ECO:0000256" key="1">
    <source>
        <dbReference type="ARBA" id="ARBA00001946"/>
    </source>
</evidence>
<name>A0A3N1HK84_9ACTN</name>
<sequence>MPPDAQPSSPSPAAGGDDAAERVRRVAVRLAALAQSGLAFTPTDYDRERFATARSLAAELLAVLEGDGSAGAGALALELEHRDTGYATPKVDVRGVLLDEDERVLLMRERSDGRWSAPGGWADPGDTPVTAVLREVREETGYAAEVEKLVGCWDRDARGHRPPMSVGVVKLFFLCRATGDVRPPDELETLEIGWFSLDDLPELSQGRVTAEELERCRAHRRDPSLPTELD</sequence>
<feature type="compositionally biased region" description="Low complexity" evidence="3">
    <location>
        <begin position="1"/>
        <end position="17"/>
    </location>
</feature>
<feature type="domain" description="Nudix hydrolase" evidence="4">
    <location>
        <begin position="89"/>
        <end position="229"/>
    </location>
</feature>
<dbReference type="Proteomes" id="UP000276232">
    <property type="component" value="Unassembled WGS sequence"/>
</dbReference>
<keyword evidence="6" id="KW-1185">Reference proteome</keyword>
<reference evidence="5 6" key="1">
    <citation type="journal article" date="2015" name="Stand. Genomic Sci.">
        <title>Genomic Encyclopedia of Bacterial and Archaeal Type Strains, Phase III: the genomes of soil and plant-associated and newly described type strains.</title>
        <authorList>
            <person name="Whitman W.B."/>
            <person name="Woyke T."/>
            <person name="Klenk H.P."/>
            <person name="Zhou Y."/>
            <person name="Lilburn T.G."/>
            <person name="Beck B.J."/>
            <person name="De Vos P."/>
            <person name="Vandamme P."/>
            <person name="Eisen J.A."/>
            <person name="Garrity G."/>
            <person name="Hugenholtz P."/>
            <person name="Kyrpides N.C."/>
        </authorList>
    </citation>
    <scope>NUCLEOTIDE SEQUENCE [LARGE SCALE GENOMIC DNA]</scope>
    <source>
        <strain evidence="5 6">CECT 7306</strain>
    </source>
</reference>
<dbReference type="InParanoid" id="A0A3N1HK84"/>
<gene>
    <name evidence="5" type="ORF">EDC03_2027</name>
</gene>
<dbReference type="AlphaFoldDB" id="A0A3N1HK84"/>
<comment type="cofactor">
    <cofactor evidence="1">
        <name>Mg(2+)</name>
        <dbReference type="ChEBI" id="CHEBI:18420"/>
    </cofactor>
</comment>
<feature type="region of interest" description="Disordered" evidence="3">
    <location>
        <begin position="1"/>
        <end position="20"/>
    </location>
</feature>
<organism evidence="5 6">
    <name type="scientific">Pseudokineococcus lusitanus</name>
    <dbReference type="NCBI Taxonomy" id="763993"/>
    <lineage>
        <taxon>Bacteria</taxon>
        <taxon>Bacillati</taxon>
        <taxon>Actinomycetota</taxon>
        <taxon>Actinomycetes</taxon>
        <taxon>Kineosporiales</taxon>
        <taxon>Kineosporiaceae</taxon>
        <taxon>Pseudokineococcus</taxon>
    </lineage>
</organism>
<evidence type="ECO:0000256" key="3">
    <source>
        <dbReference type="SAM" id="MobiDB-lite"/>
    </source>
</evidence>
<dbReference type="Gene3D" id="6.10.250.1120">
    <property type="match status" value="1"/>
</dbReference>
<dbReference type="PANTHER" id="PTHR43046:SF16">
    <property type="entry name" value="ADP-RIBOSE PYROPHOSPHATASE YJHB-RELATED"/>
    <property type="match status" value="1"/>
</dbReference>